<dbReference type="AlphaFoldDB" id="A0A679IDE0"/>
<evidence type="ECO:0000313" key="4">
    <source>
        <dbReference type="Proteomes" id="UP000463961"/>
    </source>
</evidence>
<protein>
    <submittedName>
        <fullName evidence="3">Uncharacterized protein</fullName>
    </submittedName>
</protein>
<name>A0A679IDE0_9RHOO</name>
<evidence type="ECO:0000256" key="1">
    <source>
        <dbReference type="SAM" id="Coils"/>
    </source>
</evidence>
<organism evidence="3 4">
    <name type="scientific">Fluviibacter phosphoraccumulans</name>
    <dbReference type="NCBI Taxonomy" id="1751046"/>
    <lineage>
        <taxon>Bacteria</taxon>
        <taxon>Pseudomonadati</taxon>
        <taxon>Pseudomonadota</taxon>
        <taxon>Betaproteobacteria</taxon>
        <taxon>Rhodocyclales</taxon>
        <taxon>Fluviibacteraceae</taxon>
        <taxon>Fluviibacter</taxon>
    </lineage>
</organism>
<sequence length="188" mass="21203">MAAPPAPVFDPAVLEARDQEAKALKNEGKEIRANADQQLEVDTWNCYSKILVNRCIDQARDRRYQEREKARAVEAQAAVIDREVRERRLINQLANPPEELRQPNPPAGSIKKAIDEGKTVKQVEQERKIRDAEQSATPLKSDAEIQAASAERDRKAAEKRAKREAAEQQRAAEKAAYEAQQAIKNQKP</sequence>
<reference evidence="4" key="1">
    <citation type="submission" date="2020-01" db="EMBL/GenBank/DDBJ databases">
        <title>Phosphoaccumulans saitamaens gen. nov., sp. nov., a polyphosphate accumulating bacterium isolated from surface river water.</title>
        <authorList>
            <person name="Watanabe K."/>
            <person name="Suda W."/>
        </authorList>
    </citation>
    <scope>NUCLEOTIDE SEQUENCE [LARGE SCALE GENOMIC DNA]</scope>
    <source>
        <strain evidence="4">ICHIAU1</strain>
    </source>
</reference>
<keyword evidence="4" id="KW-1185">Reference proteome</keyword>
<dbReference type="Proteomes" id="UP000463961">
    <property type="component" value="Chromosome"/>
</dbReference>
<dbReference type="OrthoDB" id="8777086at2"/>
<evidence type="ECO:0000256" key="2">
    <source>
        <dbReference type="SAM" id="MobiDB-lite"/>
    </source>
</evidence>
<evidence type="ECO:0000313" key="3">
    <source>
        <dbReference type="EMBL" id="BBU68299.1"/>
    </source>
</evidence>
<dbReference type="EMBL" id="AP022345">
    <property type="protein sequence ID" value="BBU68299.1"/>
    <property type="molecule type" value="Genomic_DNA"/>
</dbReference>
<feature type="region of interest" description="Disordered" evidence="2">
    <location>
        <begin position="93"/>
        <end position="188"/>
    </location>
</feature>
<feature type="coiled-coil region" evidence="1">
    <location>
        <begin position="14"/>
        <end position="76"/>
    </location>
</feature>
<feature type="compositionally biased region" description="Low complexity" evidence="2">
    <location>
        <begin position="177"/>
        <end position="188"/>
    </location>
</feature>
<dbReference type="RefSeq" id="WP_162071200.1">
    <property type="nucleotide sequence ID" value="NZ_AP022345.1"/>
</dbReference>
<keyword evidence="1" id="KW-0175">Coiled coil</keyword>
<accession>A0A679IDE0</accession>
<gene>
    <name evidence="3" type="ORF">ICHIAU1_05820</name>
</gene>
<feature type="compositionally biased region" description="Basic and acidic residues" evidence="2">
    <location>
        <begin position="150"/>
        <end position="176"/>
    </location>
</feature>
<feature type="compositionally biased region" description="Basic and acidic residues" evidence="2">
    <location>
        <begin position="112"/>
        <end position="133"/>
    </location>
</feature>
<proteinExistence type="predicted"/>